<feature type="region of interest" description="Disordered" evidence="1">
    <location>
        <begin position="378"/>
        <end position="508"/>
    </location>
</feature>
<reference evidence="2" key="1">
    <citation type="submission" date="2022-01" db="EMBL/GenBank/DDBJ databases">
        <title>Genome Sequence Resource for Two Populations of Ditylenchus destructor, the Migratory Endoparasitic Phytonematode.</title>
        <authorList>
            <person name="Zhang H."/>
            <person name="Lin R."/>
            <person name="Xie B."/>
        </authorList>
    </citation>
    <scope>NUCLEOTIDE SEQUENCE</scope>
    <source>
        <strain evidence="2">BazhouSP</strain>
    </source>
</reference>
<feature type="compositionally biased region" description="Basic and acidic residues" evidence="1">
    <location>
        <begin position="284"/>
        <end position="304"/>
    </location>
</feature>
<evidence type="ECO:0000313" key="2">
    <source>
        <dbReference type="EMBL" id="KAI1704466.1"/>
    </source>
</evidence>
<feature type="compositionally biased region" description="Polar residues" evidence="1">
    <location>
        <begin position="210"/>
        <end position="222"/>
    </location>
</feature>
<sequence>MQHLISLPFSGSTKHASSFQPLHAMVSEEQHEIKVLLEIHIEDTTTQMHEPVKNYCFRVSPDNRRTTLPTLQTLAEKAFSHMSDLGSRVGKHVRYQLLSAEYQDSSFSKKCVAFEQDPVFANLGDSGRLANYELKVRAVPETSRTTPVPEIPVSVQRRPPQSMFSRYGNVDNIPRMASNGQGTSRPKPSIPKPESCQGVMNQRFQVVQLSKPSQNQHQNQPAVISDNEDWDYTPPQTTYQRDTRRLNAVEDIESTPSESAHVKQTNPDFVNAGFGSGTSTETRPYSKPEEPKPNSENATLDKPDPGFFNSGFSTGAVVQRPYSRPPNPKAENCANIFGSAGADFGKASKVAMQAKNQVKETQPDIQWSAILPQAEIEAKAQENVGEEEKFSSEPEQKVDPSVAMNLRKKRETLLKNLPQLEYSDTEDEEQNDKSAPISSQSQTISVDSTQSGNGSSNFSNGGSNFGSGSRIGQPRFPSKCETATQSCPNSDGSDYRPKSVPPKYGFGMSPEAMLMKAAFSADSGIGRLQGSFGNGRVNRNSYRPRNPNHRHREEERPPVSSNTTNGNQQRAVIDLNEPWQMAAESAKPEENTPEDGSEPSAGKQEIVFDPANEDDWGGPAW</sequence>
<dbReference type="AlphaFoldDB" id="A0AAD4MT44"/>
<feature type="compositionally biased region" description="Polar residues" evidence="1">
    <location>
        <begin position="481"/>
        <end position="492"/>
    </location>
</feature>
<evidence type="ECO:0000256" key="1">
    <source>
        <dbReference type="SAM" id="MobiDB-lite"/>
    </source>
</evidence>
<feature type="compositionally biased region" description="Low complexity" evidence="1">
    <location>
        <begin position="451"/>
        <end position="468"/>
    </location>
</feature>
<dbReference type="EMBL" id="JAKKPZ010000067">
    <property type="protein sequence ID" value="KAI1704466.1"/>
    <property type="molecule type" value="Genomic_DNA"/>
</dbReference>
<feature type="compositionally biased region" description="Acidic residues" evidence="1">
    <location>
        <begin position="611"/>
        <end position="621"/>
    </location>
</feature>
<comment type="caution">
    <text evidence="2">The sequence shown here is derived from an EMBL/GenBank/DDBJ whole genome shotgun (WGS) entry which is preliminary data.</text>
</comment>
<gene>
    <name evidence="2" type="ORF">DdX_14226</name>
</gene>
<feature type="compositionally biased region" description="Polar residues" evidence="1">
    <location>
        <begin position="436"/>
        <end position="450"/>
    </location>
</feature>
<name>A0AAD4MT44_9BILA</name>
<evidence type="ECO:0000313" key="3">
    <source>
        <dbReference type="Proteomes" id="UP001201812"/>
    </source>
</evidence>
<feature type="compositionally biased region" description="Polar residues" evidence="1">
    <location>
        <begin position="254"/>
        <end position="268"/>
    </location>
</feature>
<keyword evidence="3" id="KW-1185">Reference proteome</keyword>
<proteinExistence type="predicted"/>
<feature type="region of interest" description="Disordered" evidence="1">
    <location>
        <begin position="210"/>
        <end position="330"/>
    </location>
</feature>
<accession>A0AAD4MT44</accession>
<feature type="region of interest" description="Disordered" evidence="1">
    <location>
        <begin position="524"/>
        <end position="621"/>
    </location>
</feature>
<organism evidence="2 3">
    <name type="scientific">Ditylenchus destructor</name>
    <dbReference type="NCBI Taxonomy" id="166010"/>
    <lineage>
        <taxon>Eukaryota</taxon>
        <taxon>Metazoa</taxon>
        <taxon>Ecdysozoa</taxon>
        <taxon>Nematoda</taxon>
        <taxon>Chromadorea</taxon>
        <taxon>Rhabditida</taxon>
        <taxon>Tylenchina</taxon>
        <taxon>Tylenchomorpha</taxon>
        <taxon>Sphaerularioidea</taxon>
        <taxon>Anguinidae</taxon>
        <taxon>Anguininae</taxon>
        <taxon>Ditylenchus</taxon>
    </lineage>
</organism>
<dbReference type="Proteomes" id="UP001201812">
    <property type="component" value="Unassembled WGS sequence"/>
</dbReference>
<protein>
    <submittedName>
        <fullName evidence="2">Uncharacterized protein</fullName>
    </submittedName>
</protein>
<feature type="compositionally biased region" description="Basic and acidic residues" evidence="1">
    <location>
        <begin position="378"/>
        <end position="398"/>
    </location>
</feature>
<feature type="compositionally biased region" description="Low complexity" evidence="1">
    <location>
        <begin position="536"/>
        <end position="545"/>
    </location>
</feature>
<feature type="region of interest" description="Disordered" evidence="1">
    <location>
        <begin position="152"/>
        <end position="196"/>
    </location>
</feature>